<dbReference type="Proteomes" id="UP000003706">
    <property type="component" value="Unassembled WGS sequence"/>
</dbReference>
<dbReference type="SUPFAM" id="SSF53649">
    <property type="entry name" value="Alkaline phosphatase-like"/>
    <property type="match status" value="1"/>
</dbReference>
<dbReference type="EMBL" id="AGJL01000026">
    <property type="protein sequence ID" value="EHP86159.1"/>
    <property type="molecule type" value="Genomic_DNA"/>
</dbReference>
<evidence type="ECO:0000313" key="1">
    <source>
        <dbReference type="EMBL" id="EHP86159.1"/>
    </source>
</evidence>
<evidence type="ECO:0000313" key="2">
    <source>
        <dbReference type="Proteomes" id="UP000003706"/>
    </source>
</evidence>
<dbReference type="RefSeq" id="WP_007044588.1">
    <property type="nucleotide sequence ID" value="NZ_AGJL01000026.1"/>
</dbReference>
<organism evidence="1 2">
    <name type="scientific">Methanotorris formicicus Mc-S-70</name>
    <dbReference type="NCBI Taxonomy" id="647171"/>
    <lineage>
        <taxon>Archaea</taxon>
        <taxon>Methanobacteriati</taxon>
        <taxon>Methanobacteriota</taxon>
        <taxon>Methanomada group</taxon>
        <taxon>Methanococci</taxon>
        <taxon>Methanococcales</taxon>
        <taxon>Methanocaldococcaceae</taxon>
        <taxon>Methanotorris</taxon>
    </lineage>
</organism>
<reference evidence="1 2" key="1">
    <citation type="submission" date="2011-09" db="EMBL/GenBank/DDBJ databases">
        <title>The draft genome of Methanotorris formicicus Mc-S-70.</title>
        <authorList>
            <consortium name="US DOE Joint Genome Institute (JGI-PGF)"/>
            <person name="Lucas S."/>
            <person name="Han J."/>
            <person name="Lapidus A."/>
            <person name="Cheng J.-F."/>
            <person name="Goodwin L."/>
            <person name="Pitluck S."/>
            <person name="Peters L."/>
            <person name="Land M.L."/>
            <person name="Hauser L."/>
            <person name="Sieprawska-Lupa M."/>
            <person name="Takai K."/>
            <person name="Miyazaki J."/>
            <person name="Whitman W."/>
            <person name="Woyke T.J."/>
        </authorList>
    </citation>
    <scope>NUCLEOTIDE SEQUENCE [LARGE SCALE GENOMIC DNA]</scope>
    <source>
        <strain evidence="1 2">Mc-S-70</strain>
    </source>
</reference>
<dbReference type="Gene3D" id="3.40.720.10">
    <property type="entry name" value="Alkaline Phosphatase, subunit A"/>
    <property type="match status" value="2"/>
</dbReference>
<dbReference type="STRING" id="647171.MetfoDRAFT_1156"/>
<dbReference type="PANTHER" id="PTHR10151">
    <property type="entry name" value="ECTONUCLEOTIDE PYROPHOSPHATASE/PHOSPHODIESTERASE"/>
    <property type="match status" value="1"/>
</dbReference>
<dbReference type="InterPro" id="IPR002591">
    <property type="entry name" value="Phosphodiest/P_Trfase"/>
</dbReference>
<dbReference type="PANTHER" id="PTHR10151:SF120">
    <property type="entry name" value="BIS(5'-ADENOSYL)-TRIPHOSPHATASE"/>
    <property type="match status" value="1"/>
</dbReference>
<dbReference type="PATRIC" id="fig|647171.4.peg.1133"/>
<sequence length="535" mass="61979">MNDSQKLLIIGLDGATWDILMPLIKMKKLSTLEKLVKNGSWGILESTVPPVTGSAWLAIATGKTPGKTGIIDFLNKKDDSYKLYPTTSSDFKGHSFWDYLSKANKKVGIFNYPMLYPPYKVNGFMISGLGSSPDDDISYPPALKEELEYVTGKYEIYVDYHNKKYENLDLFISDLNNFLEKFEKWIYYLVKNKEWDTLFLVFSATDWVQHIMWRHIDDSHPLYEPKVSPKYKKEFIKFWQRIDKILGNLLRMVKDDTIVFLVSDHGFGPNDQMFNLAKWLEMKGYMVRKRNIKKLIKKYAYKSATIVAKTPLRKLFSTKTRKSVGNVLRTSIADEIDFEKSKAYCLGHTIPFGAIYINASNEKEREEIKARLLYDLKNISKDIGKEVEVQIYEPKKLYSGEKVNLLPDIIFTINNWRCVIIEDNFDKPLFEEKPFSTRHTGSHRLNGIFLAYGPGIKKGQRVDAKICDIAPTILHIFGLPIPNDMDGRVLMEIFEEDSEFAKRKQKYIDPSYYEKKGEDKKLKNAIKSLKLKGKI</sequence>
<comment type="caution">
    <text evidence="1">The sequence shown here is derived from an EMBL/GenBank/DDBJ whole genome shotgun (WGS) entry which is preliminary data.</text>
</comment>
<name>H1KZD3_9EURY</name>
<dbReference type="OrthoDB" id="198670at2157"/>
<keyword evidence="2" id="KW-1185">Reference proteome</keyword>
<gene>
    <name evidence="1" type="ORF">MetfoDRAFT_1156</name>
</gene>
<proteinExistence type="predicted"/>
<dbReference type="GO" id="GO:0016787">
    <property type="term" value="F:hydrolase activity"/>
    <property type="evidence" value="ECO:0007669"/>
    <property type="project" value="UniProtKB-ARBA"/>
</dbReference>
<dbReference type="Pfam" id="PF01663">
    <property type="entry name" value="Phosphodiest"/>
    <property type="match status" value="1"/>
</dbReference>
<dbReference type="AlphaFoldDB" id="H1KZD3"/>
<accession>H1KZD3</accession>
<dbReference type="InterPro" id="IPR017850">
    <property type="entry name" value="Alkaline_phosphatase_core_sf"/>
</dbReference>
<protein>
    <submittedName>
        <fullName evidence="1">Type I phosphodiesterase/nucleotide pyrophosphatase</fullName>
    </submittedName>
</protein>